<keyword evidence="1" id="KW-1133">Transmembrane helix</keyword>
<dbReference type="AlphaFoldDB" id="A0A841RL68"/>
<evidence type="ECO:0000313" key="2">
    <source>
        <dbReference type="EMBL" id="MBB6513229.1"/>
    </source>
</evidence>
<keyword evidence="1" id="KW-0812">Transmembrane</keyword>
<feature type="transmembrane region" description="Helical" evidence="1">
    <location>
        <begin position="30"/>
        <end position="46"/>
    </location>
</feature>
<protein>
    <submittedName>
        <fullName evidence="2">Uncharacterized protein</fullName>
    </submittedName>
</protein>
<keyword evidence="3" id="KW-1185">Reference proteome</keyword>
<accession>A0A841RL68</accession>
<dbReference type="RefSeq" id="WP_184248029.1">
    <property type="nucleotide sequence ID" value="NZ_BAAACU010000055.1"/>
</dbReference>
<organism evidence="2 3">
    <name type="scientific">Gracilibacillus halotolerans</name>
    <dbReference type="NCBI Taxonomy" id="74386"/>
    <lineage>
        <taxon>Bacteria</taxon>
        <taxon>Bacillati</taxon>
        <taxon>Bacillota</taxon>
        <taxon>Bacilli</taxon>
        <taxon>Bacillales</taxon>
        <taxon>Bacillaceae</taxon>
        <taxon>Gracilibacillus</taxon>
    </lineage>
</organism>
<proteinExistence type="predicted"/>
<dbReference type="Proteomes" id="UP000572212">
    <property type="component" value="Unassembled WGS sequence"/>
</dbReference>
<feature type="transmembrane region" description="Helical" evidence="1">
    <location>
        <begin position="7"/>
        <end position="24"/>
    </location>
</feature>
<evidence type="ECO:0000256" key="1">
    <source>
        <dbReference type="SAM" id="Phobius"/>
    </source>
</evidence>
<reference evidence="2 3" key="1">
    <citation type="submission" date="2020-08" db="EMBL/GenBank/DDBJ databases">
        <title>Genomic Encyclopedia of Type Strains, Phase IV (KMG-IV): sequencing the most valuable type-strain genomes for metagenomic binning, comparative biology and taxonomic classification.</title>
        <authorList>
            <person name="Goeker M."/>
        </authorList>
    </citation>
    <scope>NUCLEOTIDE SEQUENCE [LARGE SCALE GENOMIC DNA]</scope>
    <source>
        <strain evidence="2 3">DSM 11805</strain>
    </source>
</reference>
<gene>
    <name evidence="2" type="ORF">GGQ92_002033</name>
</gene>
<comment type="caution">
    <text evidence="2">The sequence shown here is derived from an EMBL/GenBank/DDBJ whole genome shotgun (WGS) entry which is preliminary data.</text>
</comment>
<dbReference type="EMBL" id="JACHON010000009">
    <property type="protein sequence ID" value="MBB6513229.1"/>
    <property type="molecule type" value="Genomic_DNA"/>
</dbReference>
<name>A0A841RL68_9BACI</name>
<evidence type="ECO:0000313" key="3">
    <source>
        <dbReference type="Proteomes" id="UP000572212"/>
    </source>
</evidence>
<sequence>MYNKIRIPFLAILIILAILDLTGVIHVPGFFILAAVLFLVWYNVKIRKDAANNRKR</sequence>
<keyword evidence="1" id="KW-0472">Membrane</keyword>